<dbReference type="InterPro" id="IPR049934">
    <property type="entry name" value="GjpA-like"/>
</dbReference>
<dbReference type="NCBIfam" id="NF033942">
    <property type="entry name" value="GjpA"/>
    <property type="match status" value="1"/>
</dbReference>
<evidence type="ECO:0000313" key="1">
    <source>
        <dbReference type="EMBL" id="OSC33067.1"/>
    </source>
</evidence>
<reference evidence="1 2" key="1">
    <citation type="submission" date="2017-04" db="EMBL/GenBank/DDBJ databases">
        <title>The new phylogeny of genus Mycobacterium.</title>
        <authorList>
            <person name="Tortoli E."/>
            <person name="Trovato A."/>
            <person name="Cirillo D.M."/>
        </authorList>
    </citation>
    <scope>NUCLEOTIDE SEQUENCE [LARGE SCALE GENOMIC DNA]</scope>
    <source>
        <strain evidence="1 2">KCTC 19819</strain>
    </source>
</reference>
<organism evidence="1 2">
    <name type="scientific">Mycolicibacillus koreensis</name>
    <dbReference type="NCBI Taxonomy" id="1069220"/>
    <lineage>
        <taxon>Bacteria</taxon>
        <taxon>Bacillati</taxon>
        <taxon>Actinomycetota</taxon>
        <taxon>Actinomycetes</taxon>
        <taxon>Mycobacteriales</taxon>
        <taxon>Mycobacteriaceae</taxon>
        <taxon>Mycolicibacillus</taxon>
    </lineage>
</organism>
<evidence type="ECO:0000313" key="2">
    <source>
        <dbReference type="Proteomes" id="UP000193577"/>
    </source>
</evidence>
<comment type="caution">
    <text evidence="1">The sequence shown here is derived from an EMBL/GenBank/DDBJ whole genome shotgun (WGS) entry which is preliminary data.</text>
</comment>
<dbReference type="Proteomes" id="UP000193577">
    <property type="component" value="Unassembled WGS sequence"/>
</dbReference>
<dbReference type="OrthoDB" id="4370634at2"/>
<sequence length="367" mass="36458">MSTTVRPRTTGSVALASVAMIAAIPLLAPPGAPAVDIPDAVYDVDLTSLSDPIGPWVDTLDHAVANITGLFTGWDAAPFAAAQQLAVNQIAHLDALLDNPLVLGGVLQDAGAHLLGALGAPSGFVPFDHLVSLPIGTSTGAAFLGGNEVPYLTMLAASLLSGDPLQAGVIGFSGSPLSGLLLGVAGPVISPVVALADDLQSAIGALTSTDPLAALDWLVDIPAHMTDAFLNGEEYLDLTSLITPLLNAVMAPLGGAFPSVPVGLQMGGLLSGPSGLLDAGTLFGALDTPTASMFHGAGVGPIGALLELPQAIAVGLGWNPAALIAGGGFMPLDVFGAGPFDLALLGPLANLLDIPGLLLNGLLMALS</sequence>
<keyword evidence="2" id="KW-1185">Reference proteome</keyword>
<gene>
    <name evidence="1" type="ORF">B8W67_12405</name>
</gene>
<proteinExistence type="predicted"/>
<dbReference type="RefSeq" id="WP_085304249.1">
    <property type="nucleotide sequence ID" value="NZ_AP022594.1"/>
</dbReference>
<accession>A0A7I7SHK6</accession>
<protein>
    <submittedName>
        <fullName evidence="1">Uncharacterized protein</fullName>
    </submittedName>
</protein>
<dbReference type="EMBL" id="NCXO01000027">
    <property type="protein sequence ID" value="OSC33067.1"/>
    <property type="molecule type" value="Genomic_DNA"/>
</dbReference>
<dbReference type="AlphaFoldDB" id="A0A7I7SHK6"/>
<name>A0A7I7SHK6_9MYCO</name>